<evidence type="ECO:0000256" key="3">
    <source>
        <dbReference type="SAM" id="MobiDB-lite"/>
    </source>
</evidence>
<accession>A0ABN9MGD4</accession>
<dbReference type="Gene3D" id="2.30.30.490">
    <property type="match status" value="1"/>
</dbReference>
<gene>
    <name evidence="5" type="ORF">RIMI_LOCUS20683733</name>
</gene>
<dbReference type="EMBL" id="CAUEEQ010070073">
    <property type="protein sequence ID" value="CAJ0965827.1"/>
    <property type="molecule type" value="Genomic_DNA"/>
</dbReference>
<feature type="region of interest" description="Disordered" evidence="3">
    <location>
        <begin position="259"/>
        <end position="281"/>
    </location>
</feature>
<evidence type="ECO:0000313" key="5">
    <source>
        <dbReference type="EMBL" id="CAJ0965827.1"/>
    </source>
</evidence>
<dbReference type="Proteomes" id="UP001176940">
    <property type="component" value="Unassembled WGS sequence"/>
</dbReference>
<dbReference type="Pfam" id="PF01426">
    <property type="entry name" value="BAH"/>
    <property type="match status" value="1"/>
</dbReference>
<dbReference type="SMART" id="SM00439">
    <property type="entry name" value="BAH"/>
    <property type="match status" value="1"/>
</dbReference>
<dbReference type="InterPro" id="IPR001025">
    <property type="entry name" value="BAH_dom"/>
</dbReference>
<dbReference type="PANTHER" id="PTHR46147">
    <property type="entry name" value="HISTONE-LYSINE N-METHYLTRANSFERASE ASH1"/>
    <property type="match status" value="1"/>
</dbReference>
<feature type="domain" description="BAH" evidence="4">
    <location>
        <begin position="83"/>
        <end position="220"/>
    </location>
</feature>
<name>A0ABN9MGD4_9NEOB</name>
<keyword evidence="6" id="KW-1185">Reference proteome</keyword>
<dbReference type="PROSITE" id="PS51038">
    <property type="entry name" value="BAH"/>
    <property type="match status" value="1"/>
</dbReference>
<reference evidence="5" key="1">
    <citation type="submission" date="2023-07" db="EMBL/GenBank/DDBJ databases">
        <authorList>
            <person name="Stuckert A."/>
        </authorList>
    </citation>
    <scope>NUCLEOTIDE SEQUENCE</scope>
</reference>
<evidence type="ECO:0000313" key="6">
    <source>
        <dbReference type="Proteomes" id="UP001176940"/>
    </source>
</evidence>
<organism evidence="5 6">
    <name type="scientific">Ranitomeya imitator</name>
    <name type="common">mimic poison frog</name>
    <dbReference type="NCBI Taxonomy" id="111125"/>
    <lineage>
        <taxon>Eukaryota</taxon>
        <taxon>Metazoa</taxon>
        <taxon>Chordata</taxon>
        <taxon>Craniata</taxon>
        <taxon>Vertebrata</taxon>
        <taxon>Euteleostomi</taxon>
        <taxon>Amphibia</taxon>
        <taxon>Batrachia</taxon>
        <taxon>Anura</taxon>
        <taxon>Neobatrachia</taxon>
        <taxon>Hyloidea</taxon>
        <taxon>Dendrobatidae</taxon>
        <taxon>Dendrobatinae</taxon>
        <taxon>Ranitomeya</taxon>
    </lineage>
</organism>
<comment type="subcellular location">
    <subcellularLocation>
        <location evidence="1">Nucleus</location>
    </subcellularLocation>
</comment>
<dbReference type="InterPro" id="IPR013083">
    <property type="entry name" value="Znf_RING/FYVE/PHD"/>
</dbReference>
<dbReference type="Gene3D" id="3.30.40.10">
    <property type="entry name" value="Zinc/RING finger domain, C3HC4 (zinc finger)"/>
    <property type="match status" value="1"/>
</dbReference>
<dbReference type="InterPro" id="IPR043151">
    <property type="entry name" value="BAH_sf"/>
</dbReference>
<comment type="caution">
    <text evidence="5">The sequence shown here is derived from an EMBL/GenBank/DDBJ whole genome shotgun (WGS) entry which is preliminary data.</text>
</comment>
<evidence type="ECO:0000256" key="2">
    <source>
        <dbReference type="ARBA" id="ARBA00023242"/>
    </source>
</evidence>
<proteinExistence type="predicted"/>
<protein>
    <recommendedName>
        <fullName evidence="4">BAH domain-containing protein</fullName>
    </recommendedName>
</protein>
<sequence>MQPAGKERVNQTPENPASMAEDCSLQIQVWQHCDCMGVTSDVEHYLCEHCDPRAVDKEVPMIPCPHYAKPGFVYFICLLRDELLLRQGDCVYLMRDSRRTTDGQPIRQSYRLLSHINREKLDIFRIEKLWKNEKGERFAFGHHYFRPHETHHSPSRKFYQNELFRVPLYEIIPLEAVVGTCCVLDLYTYCKGRPKGVKEPDVYICDYRLDKSAHLFYKIHRNRFPVCTKTYAFHHFPKKLTPKRDFSPHYVPDNYKRNGGRSSWKCEPPKASRTDVQQEEPMPVMEDLLVDSEAPLSDLLAPPQAEVSERPPRLFSLQEQRRTKRDKLNRVLLRLLEKLPGKNAIDVTYLLEEGPCRKLRRRTLNLPECIFRK</sequence>
<dbReference type="CDD" id="cd04717">
    <property type="entry name" value="BAH_polybromo"/>
    <property type="match status" value="1"/>
</dbReference>
<evidence type="ECO:0000256" key="1">
    <source>
        <dbReference type="ARBA" id="ARBA00004123"/>
    </source>
</evidence>
<dbReference type="PANTHER" id="PTHR46147:SF1">
    <property type="entry name" value="HISTONE-LYSINE N-METHYLTRANSFERASE ASH1L"/>
    <property type="match status" value="1"/>
</dbReference>
<evidence type="ECO:0000259" key="4">
    <source>
        <dbReference type="PROSITE" id="PS51038"/>
    </source>
</evidence>
<keyword evidence="2" id="KW-0539">Nucleus</keyword>